<dbReference type="Proteomes" id="UP000264541">
    <property type="component" value="Unassembled WGS sequence"/>
</dbReference>
<evidence type="ECO:0000313" key="1">
    <source>
        <dbReference type="EMBL" id="RFU71251.1"/>
    </source>
</evidence>
<name>A0A372LSR1_9BACI</name>
<gene>
    <name evidence="1" type="ORF">D0469_02435</name>
</gene>
<evidence type="ECO:0000313" key="2">
    <source>
        <dbReference type="Proteomes" id="UP000264541"/>
    </source>
</evidence>
<reference evidence="1 2" key="1">
    <citation type="submission" date="2018-08" db="EMBL/GenBank/DDBJ databases">
        <title>Bacillus chawlae sp. nov., Bacillus glennii sp. nov., and Bacillus saganii sp. nov. Isolated from the Vehicle Assembly Building at Kennedy Space Center where the Viking Spacecraft were Assembled.</title>
        <authorList>
            <person name="Seuylemezian A."/>
            <person name="Vaishampayan P."/>
        </authorList>
    </citation>
    <scope>NUCLEOTIDE SEQUENCE [LARGE SCALE GENOMIC DNA]</scope>
    <source>
        <strain evidence="1 2">V47-23a</strain>
    </source>
</reference>
<dbReference type="EMBL" id="QVTE01000006">
    <property type="protein sequence ID" value="RFU71251.1"/>
    <property type="molecule type" value="Genomic_DNA"/>
</dbReference>
<accession>A0A372LSR1</accession>
<proteinExistence type="predicted"/>
<dbReference type="AlphaFoldDB" id="A0A372LSR1"/>
<comment type="caution">
    <text evidence="1">The sequence shown here is derived from an EMBL/GenBank/DDBJ whole genome shotgun (WGS) entry which is preliminary data.</text>
</comment>
<sequence length="76" mass="8992">MTGRIFSKREWEGSYCERSAEMLRTTPFLAGIPSVLCKDCWISKEYANSHREYIPYFDDYPHFETDLNSTEAKESR</sequence>
<keyword evidence="2" id="KW-1185">Reference proteome</keyword>
<organism evidence="1 2">
    <name type="scientific">Peribacillus saganii</name>
    <dbReference type="NCBI Taxonomy" id="2303992"/>
    <lineage>
        <taxon>Bacteria</taxon>
        <taxon>Bacillati</taxon>
        <taxon>Bacillota</taxon>
        <taxon>Bacilli</taxon>
        <taxon>Bacillales</taxon>
        <taxon>Bacillaceae</taxon>
        <taxon>Peribacillus</taxon>
    </lineage>
</organism>
<protein>
    <submittedName>
        <fullName evidence="1">Uncharacterized protein</fullName>
    </submittedName>
</protein>